<evidence type="ECO:0000256" key="12">
    <source>
        <dbReference type="ARBA" id="ARBA00038905"/>
    </source>
</evidence>
<sequence length="328" mass="36075">MSAAARLPVIDVAVAVVQRDDGRVLLAERPRGKVSAGYWELPGGKFDAGERAEQALARELREELGVELDAAYPWLTYEHAYPDKRVRLHFFRVLGWHGTPHGREGQRISWEDPQAPSVGPLLPANEKLLKALRLPPVYAITNAGRYGVAEFMARLEQALEGGLRLIQVRETGMAPEQLAQFARRVVTVARRYGARVLVNGDETLARKVGADGVHLQADRLMRLSVPPSTRLWAASCHDARQLARAAALGADFVTLSPVLPTATHPEEPGLGWTKFTRLVHGYPLPVYALGGMRLELLETAMRHGAHGIALLSGIWDRVVAPRAEVRNS</sequence>
<evidence type="ECO:0000256" key="14">
    <source>
        <dbReference type="ARBA" id="ARBA00041592"/>
    </source>
</evidence>
<dbReference type="PROSITE" id="PS51462">
    <property type="entry name" value="NUDIX"/>
    <property type="match status" value="1"/>
</dbReference>
<dbReference type="PANTHER" id="PTHR47707:SF1">
    <property type="entry name" value="NUDIX HYDROLASE FAMILY PROTEIN"/>
    <property type="match status" value="1"/>
</dbReference>
<keyword evidence="4" id="KW-0235">DNA replication</keyword>
<evidence type="ECO:0000256" key="9">
    <source>
        <dbReference type="ARBA" id="ARBA00023204"/>
    </source>
</evidence>
<keyword evidence="7 17" id="KW-0378">Hydrolase</keyword>
<dbReference type="GO" id="GO:0006260">
    <property type="term" value="P:DNA replication"/>
    <property type="evidence" value="ECO:0007669"/>
    <property type="project" value="UniProtKB-KW"/>
</dbReference>
<dbReference type="GO" id="GO:0044716">
    <property type="term" value="F:8-oxo-GDP phosphatase activity"/>
    <property type="evidence" value="ECO:0007669"/>
    <property type="project" value="TreeGrafter"/>
</dbReference>
<dbReference type="InterPro" id="IPR022998">
    <property type="entry name" value="ThiamineP_synth_TenI"/>
</dbReference>
<dbReference type="GO" id="GO:0009228">
    <property type="term" value="P:thiamine biosynthetic process"/>
    <property type="evidence" value="ECO:0007669"/>
    <property type="project" value="UniProtKB-KW"/>
</dbReference>
<evidence type="ECO:0000313" key="19">
    <source>
        <dbReference type="EMBL" id="TXF10951.1"/>
    </source>
</evidence>
<dbReference type="InterPro" id="IPR020476">
    <property type="entry name" value="Nudix_hydrolase"/>
</dbReference>
<dbReference type="InterPro" id="IPR013785">
    <property type="entry name" value="Aldolase_TIM"/>
</dbReference>
<dbReference type="InParanoid" id="A0A5C7EHX6"/>
<comment type="cofactor">
    <cofactor evidence="1">
        <name>Mg(2+)</name>
        <dbReference type="ChEBI" id="CHEBI:18420"/>
    </cofactor>
</comment>
<dbReference type="InterPro" id="IPR020084">
    <property type="entry name" value="NUDIX_hydrolase_CS"/>
</dbReference>
<evidence type="ECO:0000256" key="2">
    <source>
        <dbReference type="ARBA" id="ARBA00005582"/>
    </source>
</evidence>
<evidence type="ECO:0000256" key="13">
    <source>
        <dbReference type="ARBA" id="ARBA00040794"/>
    </source>
</evidence>
<comment type="catalytic activity">
    <reaction evidence="11">
        <text>8-oxo-GTP + H2O = 8-oxo-GMP + diphosphate + H(+)</text>
        <dbReference type="Rhea" id="RHEA:67616"/>
        <dbReference type="ChEBI" id="CHEBI:15377"/>
        <dbReference type="ChEBI" id="CHEBI:15378"/>
        <dbReference type="ChEBI" id="CHEBI:33019"/>
        <dbReference type="ChEBI" id="CHEBI:143553"/>
        <dbReference type="ChEBI" id="CHEBI:145694"/>
    </reaction>
</comment>
<dbReference type="Pfam" id="PF00293">
    <property type="entry name" value="NUDIX"/>
    <property type="match status" value="1"/>
</dbReference>
<evidence type="ECO:0000256" key="11">
    <source>
        <dbReference type="ARBA" id="ARBA00036904"/>
    </source>
</evidence>
<gene>
    <name evidence="19" type="ORF">FR698_12805</name>
</gene>
<feature type="domain" description="Nudix hydrolase" evidence="18">
    <location>
        <begin position="7"/>
        <end position="136"/>
    </location>
</feature>
<reference evidence="19 20" key="1">
    <citation type="submission" date="2019-08" db="EMBL/GenBank/DDBJ databases">
        <title>Pelomicrobium methylotrophicum gen. nov., sp. nov. a moderately thermophilic, facultatively anaerobic, lithoautotrophic and methylotrophic bacterium isolated from a terrestrial mud volcano.</title>
        <authorList>
            <person name="Slobodkina G.B."/>
            <person name="Merkel A.Y."/>
            <person name="Slobodkin A.I."/>
        </authorList>
    </citation>
    <scope>NUCLEOTIDE SEQUENCE [LARGE SCALE GENOMIC DNA]</scope>
    <source>
        <strain evidence="19 20">SM250</strain>
    </source>
</reference>
<evidence type="ECO:0000256" key="17">
    <source>
        <dbReference type="RuleBase" id="RU003476"/>
    </source>
</evidence>
<comment type="catalytic activity">
    <reaction evidence="10">
        <text>8-oxo-dGTP + H2O = 8-oxo-dGMP + diphosphate + H(+)</text>
        <dbReference type="Rhea" id="RHEA:31575"/>
        <dbReference type="ChEBI" id="CHEBI:15377"/>
        <dbReference type="ChEBI" id="CHEBI:15378"/>
        <dbReference type="ChEBI" id="CHEBI:33019"/>
        <dbReference type="ChEBI" id="CHEBI:63224"/>
        <dbReference type="ChEBI" id="CHEBI:77896"/>
        <dbReference type="EC" id="3.6.1.55"/>
    </reaction>
</comment>
<dbReference type="PANTHER" id="PTHR47707">
    <property type="entry name" value="8-OXO-DGTP DIPHOSPHATASE"/>
    <property type="match status" value="1"/>
</dbReference>
<dbReference type="AlphaFoldDB" id="A0A5C7EHX6"/>
<organism evidence="19 20">
    <name type="scientific">Pelomicrobium methylotrophicum</name>
    <dbReference type="NCBI Taxonomy" id="2602750"/>
    <lineage>
        <taxon>Bacteria</taxon>
        <taxon>Pseudomonadati</taxon>
        <taxon>Pseudomonadota</taxon>
        <taxon>Hydrogenophilia</taxon>
        <taxon>Hydrogenophilia incertae sedis</taxon>
        <taxon>Pelomicrobium</taxon>
    </lineage>
</organism>
<dbReference type="Gene3D" id="3.20.20.70">
    <property type="entry name" value="Aldolase class I"/>
    <property type="match status" value="1"/>
</dbReference>
<dbReference type="SUPFAM" id="SSF55811">
    <property type="entry name" value="Nudix"/>
    <property type="match status" value="1"/>
</dbReference>
<dbReference type="EMBL" id="VPFL01000019">
    <property type="protein sequence ID" value="TXF10951.1"/>
    <property type="molecule type" value="Genomic_DNA"/>
</dbReference>
<proteinExistence type="inferred from homology"/>
<dbReference type="GO" id="GO:0035539">
    <property type="term" value="F:8-oxo-7,8-dihydrodeoxyguanosine triphosphate pyrophosphatase activity"/>
    <property type="evidence" value="ECO:0007669"/>
    <property type="project" value="UniProtKB-EC"/>
</dbReference>
<keyword evidence="5" id="KW-0479">Metal-binding</keyword>
<comment type="similarity">
    <text evidence="2 17">Belongs to the Nudix hydrolase family.</text>
</comment>
<keyword evidence="8" id="KW-0460">Magnesium</keyword>
<dbReference type="NCBIfam" id="NF006530">
    <property type="entry name" value="PRK08999.1"/>
    <property type="match status" value="1"/>
</dbReference>
<dbReference type="GO" id="GO:0006281">
    <property type="term" value="P:DNA repair"/>
    <property type="evidence" value="ECO:0007669"/>
    <property type="project" value="UniProtKB-KW"/>
</dbReference>
<dbReference type="GO" id="GO:0008413">
    <property type="term" value="F:8-oxo-7,8-dihydroguanosine triphosphate pyrophosphatase activity"/>
    <property type="evidence" value="ECO:0007669"/>
    <property type="project" value="TreeGrafter"/>
</dbReference>
<dbReference type="Proteomes" id="UP000321201">
    <property type="component" value="Unassembled WGS sequence"/>
</dbReference>
<evidence type="ECO:0000256" key="3">
    <source>
        <dbReference type="ARBA" id="ARBA00022457"/>
    </source>
</evidence>
<dbReference type="PRINTS" id="PR00502">
    <property type="entry name" value="NUDIXFAMILY"/>
</dbReference>
<keyword evidence="9" id="KW-0234">DNA repair</keyword>
<dbReference type="InterPro" id="IPR000086">
    <property type="entry name" value="NUDIX_hydrolase_dom"/>
</dbReference>
<dbReference type="RefSeq" id="WP_147800593.1">
    <property type="nucleotide sequence ID" value="NZ_VPFL01000019.1"/>
</dbReference>
<dbReference type="GO" id="GO:0044715">
    <property type="term" value="F:8-oxo-dGDP phosphatase activity"/>
    <property type="evidence" value="ECO:0007669"/>
    <property type="project" value="TreeGrafter"/>
</dbReference>
<dbReference type="Pfam" id="PF02581">
    <property type="entry name" value="TMP-TENI"/>
    <property type="match status" value="1"/>
</dbReference>
<dbReference type="CDD" id="cd00564">
    <property type="entry name" value="TMP_TenI"/>
    <property type="match status" value="1"/>
</dbReference>
<protein>
    <recommendedName>
        <fullName evidence="13">8-oxo-dGTP diphosphatase</fullName>
        <ecNumber evidence="12">3.6.1.55</ecNumber>
    </recommendedName>
    <alternativeName>
        <fullName evidence="16">7,8-dihydro-8-oxoguanine-triphosphatase</fullName>
    </alternativeName>
    <alternativeName>
        <fullName evidence="15">Mutator protein MutT</fullName>
    </alternativeName>
    <alternativeName>
        <fullName evidence="14">dGTP pyrophosphohydrolase</fullName>
    </alternativeName>
</protein>
<accession>A0A5C7EHX6</accession>
<evidence type="ECO:0000256" key="10">
    <source>
        <dbReference type="ARBA" id="ARBA00035861"/>
    </source>
</evidence>
<dbReference type="GO" id="GO:0046872">
    <property type="term" value="F:metal ion binding"/>
    <property type="evidence" value="ECO:0007669"/>
    <property type="project" value="UniProtKB-KW"/>
</dbReference>
<evidence type="ECO:0000256" key="4">
    <source>
        <dbReference type="ARBA" id="ARBA00022705"/>
    </source>
</evidence>
<evidence type="ECO:0000313" key="20">
    <source>
        <dbReference type="Proteomes" id="UP000321201"/>
    </source>
</evidence>
<keyword evidence="20" id="KW-1185">Reference proteome</keyword>
<dbReference type="InterPro" id="IPR015797">
    <property type="entry name" value="NUDIX_hydrolase-like_dom_sf"/>
</dbReference>
<dbReference type="EC" id="3.6.1.55" evidence="12"/>
<evidence type="ECO:0000256" key="16">
    <source>
        <dbReference type="ARBA" id="ARBA00042798"/>
    </source>
</evidence>
<evidence type="ECO:0000256" key="15">
    <source>
        <dbReference type="ARBA" id="ARBA00041979"/>
    </source>
</evidence>
<dbReference type="InterPro" id="IPR047127">
    <property type="entry name" value="MutT-like"/>
</dbReference>
<dbReference type="PROSITE" id="PS00893">
    <property type="entry name" value="NUDIX_BOX"/>
    <property type="match status" value="1"/>
</dbReference>
<dbReference type="OrthoDB" id="5292845at2"/>
<evidence type="ECO:0000259" key="18">
    <source>
        <dbReference type="PROSITE" id="PS51462"/>
    </source>
</evidence>
<keyword evidence="3" id="KW-0515">Mutator protein</keyword>
<comment type="caution">
    <text evidence="19">The sequence shown here is derived from an EMBL/GenBank/DDBJ whole genome shotgun (WGS) entry which is preliminary data.</text>
</comment>
<dbReference type="Gene3D" id="3.90.79.10">
    <property type="entry name" value="Nucleoside Triphosphate Pyrophosphohydrolase"/>
    <property type="match status" value="1"/>
</dbReference>
<evidence type="ECO:0000256" key="6">
    <source>
        <dbReference type="ARBA" id="ARBA00022763"/>
    </source>
</evidence>
<dbReference type="InterPro" id="IPR036206">
    <property type="entry name" value="ThiamineP_synth_sf"/>
</dbReference>
<evidence type="ECO:0000256" key="8">
    <source>
        <dbReference type="ARBA" id="ARBA00022842"/>
    </source>
</evidence>
<name>A0A5C7EHX6_9PROT</name>
<evidence type="ECO:0000256" key="5">
    <source>
        <dbReference type="ARBA" id="ARBA00022723"/>
    </source>
</evidence>
<dbReference type="CDD" id="cd03425">
    <property type="entry name" value="NUDIX_MutT_NudA_like"/>
    <property type="match status" value="1"/>
</dbReference>
<evidence type="ECO:0000256" key="1">
    <source>
        <dbReference type="ARBA" id="ARBA00001946"/>
    </source>
</evidence>
<dbReference type="SUPFAM" id="SSF51391">
    <property type="entry name" value="Thiamin phosphate synthase"/>
    <property type="match status" value="1"/>
</dbReference>
<keyword evidence="6" id="KW-0227">DNA damage</keyword>
<evidence type="ECO:0000256" key="7">
    <source>
        <dbReference type="ARBA" id="ARBA00022801"/>
    </source>
</evidence>